<feature type="transmembrane region" description="Helical" evidence="3">
    <location>
        <begin position="42"/>
        <end position="61"/>
    </location>
</feature>
<dbReference type="OrthoDB" id="5062115at2759"/>
<keyword evidence="3" id="KW-1133">Transmembrane helix</keyword>
<gene>
    <name evidence="4" type="primary">Slco4a1_6</name>
    <name evidence="4" type="ORF">AVEN_235584_1</name>
</gene>
<keyword evidence="3" id="KW-0472">Membrane</keyword>
<dbReference type="Gene3D" id="1.20.1250.20">
    <property type="entry name" value="MFS general substrate transporter like domains"/>
    <property type="match status" value="1"/>
</dbReference>
<dbReference type="Proteomes" id="UP000499080">
    <property type="component" value="Unassembled WGS sequence"/>
</dbReference>
<feature type="transmembrane region" description="Helical" evidence="3">
    <location>
        <begin position="171"/>
        <end position="194"/>
    </location>
</feature>
<evidence type="ECO:0000256" key="2">
    <source>
        <dbReference type="SAM" id="MobiDB-lite"/>
    </source>
</evidence>
<accession>A0A4Y2BS70</accession>
<keyword evidence="1" id="KW-1015">Disulfide bond</keyword>
<feature type="transmembrane region" description="Helical" evidence="3">
    <location>
        <begin position="81"/>
        <end position="102"/>
    </location>
</feature>
<dbReference type="GO" id="GO:0016323">
    <property type="term" value="C:basolateral plasma membrane"/>
    <property type="evidence" value="ECO:0007669"/>
    <property type="project" value="TreeGrafter"/>
</dbReference>
<protein>
    <submittedName>
        <fullName evidence="4">Solute carrier organic anion transporter family member 4A1</fullName>
    </submittedName>
</protein>
<evidence type="ECO:0000313" key="4">
    <source>
        <dbReference type="EMBL" id="GBL94477.1"/>
    </source>
</evidence>
<dbReference type="PANTHER" id="PTHR11388:SF76">
    <property type="entry name" value="SOLUTE CARRIER ORGANIC ANION TRANSPORTER FAMILY MEMBER"/>
    <property type="match status" value="1"/>
</dbReference>
<dbReference type="SUPFAM" id="SSF103473">
    <property type="entry name" value="MFS general substrate transporter"/>
    <property type="match status" value="1"/>
</dbReference>
<evidence type="ECO:0000256" key="3">
    <source>
        <dbReference type="SAM" id="Phobius"/>
    </source>
</evidence>
<feature type="transmembrane region" description="Helical" evidence="3">
    <location>
        <begin position="109"/>
        <end position="130"/>
    </location>
</feature>
<keyword evidence="5" id="KW-1185">Reference proteome</keyword>
<dbReference type="InterPro" id="IPR004156">
    <property type="entry name" value="OATP"/>
</dbReference>
<name>A0A4Y2BS70_ARAVE</name>
<dbReference type="Pfam" id="PF03137">
    <property type="entry name" value="OATP"/>
    <property type="match status" value="1"/>
</dbReference>
<feature type="region of interest" description="Disordered" evidence="2">
    <location>
        <begin position="1"/>
        <end position="23"/>
    </location>
</feature>
<dbReference type="AlphaFoldDB" id="A0A4Y2BS70"/>
<sequence>MKFSPVPTEEDSSSEGRNSEDGQCGIGKFKPKWLQRFADPKVYLVIFCIVGVLEGAYFSYFVGVLTTLEKRYAFGSKTSGVILIADSISATLLSLLVGYYGGKAHKPRMIAIGMMLVSVSCFLTSVPYFIYGPALHFLERQNLGADQKKREFCDSHIKEERCDGLNSSPTLLVVCILFLANLLCGFGYTAYYTIGAPYLDDNVRKKNSPMYFSRYSMDFFYSQAHLFDSIVYITIDVNLNELFKSNIYEFYFLNFLIKEGC</sequence>
<proteinExistence type="predicted"/>
<evidence type="ECO:0000313" key="5">
    <source>
        <dbReference type="Proteomes" id="UP000499080"/>
    </source>
</evidence>
<organism evidence="4 5">
    <name type="scientific">Araneus ventricosus</name>
    <name type="common">Orbweaver spider</name>
    <name type="synonym">Epeira ventricosa</name>
    <dbReference type="NCBI Taxonomy" id="182803"/>
    <lineage>
        <taxon>Eukaryota</taxon>
        <taxon>Metazoa</taxon>
        <taxon>Ecdysozoa</taxon>
        <taxon>Arthropoda</taxon>
        <taxon>Chelicerata</taxon>
        <taxon>Arachnida</taxon>
        <taxon>Araneae</taxon>
        <taxon>Araneomorphae</taxon>
        <taxon>Entelegynae</taxon>
        <taxon>Araneoidea</taxon>
        <taxon>Araneidae</taxon>
        <taxon>Araneus</taxon>
    </lineage>
</organism>
<keyword evidence="3" id="KW-0812">Transmembrane</keyword>
<evidence type="ECO:0000256" key="1">
    <source>
        <dbReference type="ARBA" id="ARBA00023157"/>
    </source>
</evidence>
<dbReference type="InterPro" id="IPR036259">
    <property type="entry name" value="MFS_trans_sf"/>
</dbReference>
<dbReference type="GO" id="GO:0043252">
    <property type="term" value="P:sodium-independent organic anion transport"/>
    <property type="evidence" value="ECO:0007669"/>
    <property type="project" value="TreeGrafter"/>
</dbReference>
<dbReference type="GO" id="GO:0015347">
    <property type="term" value="F:sodium-independent organic anion transmembrane transporter activity"/>
    <property type="evidence" value="ECO:0007669"/>
    <property type="project" value="TreeGrafter"/>
</dbReference>
<comment type="caution">
    <text evidence="4">The sequence shown here is derived from an EMBL/GenBank/DDBJ whole genome shotgun (WGS) entry which is preliminary data.</text>
</comment>
<dbReference type="EMBL" id="BGPR01000103">
    <property type="protein sequence ID" value="GBL94477.1"/>
    <property type="molecule type" value="Genomic_DNA"/>
</dbReference>
<dbReference type="PANTHER" id="PTHR11388">
    <property type="entry name" value="ORGANIC ANION TRANSPORTER"/>
    <property type="match status" value="1"/>
</dbReference>
<reference evidence="4 5" key="1">
    <citation type="journal article" date="2019" name="Sci. Rep.">
        <title>Orb-weaving spider Araneus ventricosus genome elucidates the spidroin gene catalogue.</title>
        <authorList>
            <person name="Kono N."/>
            <person name="Nakamura H."/>
            <person name="Ohtoshi R."/>
            <person name="Moran D.A.P."/>
            <person name="Shinohara A."/>
            <person name="Yoshida Y."/>
            <person name="Fujiwara M."/>
            <person name="Mori M."/>
            <person name="Tomita M."/>
            <person name="Arakawa K."/>
        </authorList>
    </citation>
    <scope>NUCLEOTIDE SEQUENCE [LARGE SCALE GENOMIC DNA]</scope>
</reference>